<dbReference type="Pfam" id="PF00596">
    <property type="entry name" value="Aldolase_II"/>
    <property type="match status" value="1"/>
</dbReference>
<dbReference type="InterPro" id="IPR001303">
    <property type="entry name" value="Aldolase_II/adducin_N"/>
</dbReference>
<dbReference type="SUPFAM" id="SSF53639">
    <property type="entry name" value="AraD/HMP-PK domain-like"/>
    <property type="match status" value="1"/>
</dbReference>
<evidence type="ECO:0000256" key="2">
    <source>
        <dbReference type="ARBA" id="ARBA00023239"/>
    </source>
</evidence>
<keyword evidence="1" id="KW-0479">Metal-binding</keyword>
<feature type="domain" description="Class II aldolase/adducin N-terminal" evidence="3">
    <location>
        <begin position="192"/>
        <end position="357"/>
    </location>
</feature>
<dbReference type="PANTHER" id="PTHR22789:SF0">
    <property type="entry name" value="3-OXO-TETRONATE 4-PHOSPHATE DECARBOXYLASE-RELATED"/>
    <property type="match status" value="1"/>
</dbReference>
<accession>A0ABZ1BMD3</accession>
<evidence type="ECO:0000313" key="4">
    <source>
        <dbReference type="EMBL" id="WRP13621.1"/>
    </source>
</evidence>
<sequence length="360" mass="41136">MIFSIVGQLDSPVRQWLAQGLRQELERRGHVYEEPTSRDLRLVLNFVDPGRPRPYRRRARATFVCSVAEASEPPRDVLKAAYPLLIRSLSNLLLYVVPDGEQVRTYFVTLEQGYYEIPYDPDESVFFEQLYGRLHPLASSNLIIDNVFEPDLPESLWEGDEAVDQIRRASRRLGELDLLPAPFPIQEILPPEDLRHVQHLYGIGGLSYGNLSARRDRTSFWMSASGVNKYRLETVGQDILLVKRYDAERNAMILSVPPHVTPRRVSVDAIEHWMIYTEHPEVGAILHVHAWMDGVRSTQVNYPCGTLELAQSVANLVREAPDPRRAVIGLRNHGLTITGPSLDEIFERIEGRLIRQVPMM</sequence>
<organism evidence="4 5">
    <name type="scientific">Geochorda subterranea</name>
    <dbReference type="NCBI Taxonomy" id="3109564"/>
    <lineage>
        <taxon>Bacteria</taxon>
        <taxon>Bacillati</taxon>
        <taxon>Bacillota</taxon>
        <taxon>Limnochordia</taxon>
        <taxon>Limnochordales</taxon>
        <taxon>Geochordaceae</taxon>
        <taxon>Geochorda</taxon>
    </lineage>
</organism>
<name>A0ABZ1BMD3_9FIRM</name>
<dbReference type="SMART" id="SM01007">
    <property type="entry name" value="Aldolase_II"/>
    <property type="match status" value="1"/>
</dbReference>
<proteinExistence type="predicted"/>
<dbReference type="RefSeq" id="WP_324667866.1">
    <property type="nucleotide sequence ID" value="NZ_CP141614.1"/>
</dbReference>
<keyword evidence="2" id="KW-0456">Lyase</keyword>
<dbReference type="InterPro" id="IPR050197">
    <property type="entry name" value="Aldolase_class_II_sugar_metab"/>
</dbReference>
<evidence type="ECO:0000259" key="3">
    <source>
        <dbReference type="SMART" id="SM01007"/>
    </source>
</evidence>
<dbReference type="PANTHER" id="PTHR22789">
    <property type="entry name" value="FUCULOSE PHOSPHATE ALDOLASE"/>
    <property type="match status" value="1"/>
</dbReference>
<gene>
    <name evidence="4" type="ORF">VLY81_09175</name>
</gene>
<dbReference type="Gene3D" id="3.40.225.10">
    <property type="entry name" value="Class II aldolase/adducin N-terminal domain"/>
    <property type="match status" value="1"/>
</dbReference>
<keyword evidence="5" id="KW-1185">Reference proteome</keyword>
<dbReference type="InterPro" id="IPR036409">
    <property type="entry name" value="Aldolase_II/adducin_N_sf"/>
</dbReference>
<dbReference type="Proteomes" id="UP001333102">
    <property type="component" value="Chromosome"/>
</dbReference>
<dbReference type="EMBL" id="CP141614">
    <property type="protein sequence ID" value="WRP13621.1"/>
    <property type="molecule type" value="Genomic_DNA"/>
</dbReference>
<evidence type="ECO:0000313" key="5">
    <source>
        <dbReference type="Proteomes" id="UP001333102"/>
    </source>
</evidence>
<reference evidence="5" key="1">
    <citation type="submission" date="2023-12" db="EMBL/GenBank/DDBJ databases">
        <title>Novel isolates from deep terrestrial aquifers shed light on the physiology and ecology of the class Limnochordia.</title>
        <authorList>
            <person name="Karnachuk O.V."/>
            <person name="Lukina A.P."/>
            <person name="Avakyan M.R."/>
            <person name="Kadnikov V."/>
            <person name="Begmatov S."/>
            <person name="Beletsky A.V."/>
            <person name="Mardanov A.V."/>
            <person name="Ravin N.V."/>
        </authorList>
    </citation>
    <scope>NUCLEOTIDE SEQUENCE [LARGE SCALE GENOMIC DNA]</scope>
    <source>
        <strain evidence="5">LN</strain>
    </source>
</reference>
<protein>
    <submittedName>
        <fullName evidence="4">Class II aldolase/adducin family protein</fullName>
    </submittedName>
</protein>
<evidence type="ECO:0000256" key="1">
    <source>
        <dbReference type="ARBA" id="ARBA00022723"/>
    </source>
</evidence>